<keyword evidence="3" id="KW-0328">Glycosyltransferase</keyword>
<feature type="transmembrane region" description="Helical" evidence="8">
    <location>
        <begin position="221"/>
        <end position="240"/>
    </location>
</feature>
<dbReference type="PANTHER" id="PTHR33908">
    <property type="entry name" value="MANNOSYLTRANSFERASE YKCB-RELATED"/>
    <property type="match status" value="1"/>
</dbReference>
<dbReference type="GO" id="GO:0008658">
    <property type="term" value="F:penicillin binding"/>
    <property type="evidence" value="ECO:0007669"/>
    <property type="project" value="InterPro"/>
</dbReference>
<evidence type="ECO:0000256" key="1">
    <source>
        <dbReference type="ARBA" id="ARBA00004651"/>
    </source>
</evidence>
<name>A0A1F5GK20_9BACT</name>
<dbReference type="STRING" id="1797716.A3D07_00355"/>
<feature type="transmembrane region" description="Helical" evidence="8">
    <location>
        <begin position="349"/>
        <end position="365"/>
    </location>
</feature>
<dbReference type="GO" id="GO:0046677">
    <property type="term" value="P:response to antibiotic"/>
    <property type="evidence" value="ECO:0007669"/>
    <property type="project" value="InterPro"/>
</dbReference>
<keyword evidence="6 8" id="KW-1133">Transmembrane helix</keyword>
<evidence type="ECO:0000256" key="2">
    <source>
        <dbReference type="ARBA" id="ARBA00022475"/>
    </source>
</evidence>
<keyword evidence="7 8" id="KW-0472">Membrane</keyword>
<evidence type="ECO:0000256" key="6">
    <source>
        <dbReference type="ARBA" id="ARBA00022989"/>
    </source>
</evidence>
<reference evidence="11 12" key="1">
    <citation type="journal article" date="2016" name="Nat. Commun.">
        <title>Thousands of microbial genomes shed light on interconnected biogeochemical processes in an aquifer system.</title>
        <authorList>
            <person name="Anantharaman K."/>
            <person name="Brown C.T."/>
            <person name="Hug L.A."/>
            <person name="Sharon I."/>
            <person name="Castelle C.J."/>
            <person name="Probst A.J."/>
            <person name="Thomas B.C."/>
            <person name="Singh A."/>
            <person name="Wilkins M.J."/>
            <person name="Karaoz U."/>
            <person name="Brodie E.L."/>
            <person name="Williams K.H."/>
            <person name="Hubbard S.S."/>
            <person name="Banfield J.F."/>
        </authorList>
    </citation>
    <scope>NUCLEOTIDE SEQUENCE [LARGE SCALE GENOMIC DNA]</scope>
</reference>
<keyword evidence="4" id="KW-0808">Transferase</keyword>
<dbReference type="Gene3D" id="3.10.450.100">
    <property type="entry name" value="NTF2-like, domain 1"/>
    <property type="match status" value="1"/>
</dbReference>
<proteinExistence type="predicted"/>
<gene>
    <name evidence="11" type="ORF">A3D07_00355</name>
</gene>
<dbReference type="GO" id="GO:0016763">
    <property type="term" value="F:pentosyltransferase activity"/>
    <property type="evidence" value="ECO:0007669"/>
    <property type="project" value="TreeGrafter"/>
</dbReference>
<evidence type="ECO:0000256" key="4">
    <source>
        <dbReference type="ARBA" id="ARBA00022679"/>
    </source>
</evidence>
<feature type="transmembrane region" description="Helical" evidence="8">
    <location>
        <begin position="7"/>
        <end position="25"/>
    </location>
</feature>
<comment type="subcellular location">
    <subcellularLocation>
        <location evidence="1">Cell membrane</location>
        <topology evidence="1">Multi-pass membrane protein</topology>
    </subcellularLocation>
</comment>
<keyword evidence="5 8" id="KW-0812">Transmembrane</keyword>
<feature type="domain" description="NTF2-like N-terminal transpeptidase" evidence="10">
    <location>
        <begin position="397"/>
        <end position="513"/>
    </location>
</feature>
<dbReference type="SUPFAM" id="SSF56519">
    <property type="entry name" value="Penicillin binding protein dimerisation domain"/>
    <property type="match status" value="1"/>
</dbReference>
<sequence length="713" mass="82451">MKKEKKIAFLLISFILIHLLLIVYSNRGKFTEKFDPVYWKDKYEHSQWTLPQSKRVLGDEGLYIYVGYLLSHGANPTLLNAEAPPLAKYLLGLTIRIFNNPYIFGFISSSFALLAFFIFCRILTRSLMISSMATTLFATDPLFSDQFSQAMLDSSYLLFLFLLFCVFVVLARTSQKKGPLYYAAVGGLLLGLLSEIKFPLLSPVLAFLFLFILWRKRNFKAILLFLIFSFAGYLIPYLTYFMQGHSFKGWIQSQKWTVNFWVVDYSVEKTFGSAITTILAGMQQNLVTRNWDKVMYWNWGWPFVLILGIIGLLKTIGKEHKEKIIWLIIFIFTSVSLVSVNILPFRTRYLLPIIPFLYLGLAMFIPRLKSPILIATFYIFILATGWFTSVKIIFPTPEADLKEIVYEWQNGFFQDIYERTTAGTKAKISRDKFHELGFRRYQEAQIDTVAIEQINQEFPRFKSPQSVNLEVTYVTRDLGFFQEHPRLTFIKEKGQWRFEWQWNLLAENLSENDHFETTVNYAKRGTIYDSGGKKVAYDFPSFLVLITPSEVDKDKEKEMLGFLEGIFKKRLSDFRIHLKYVGNNLPDEQVSIAVIPRMLNQTELNKIKNYPGIFLEDHPERFGKTKDAGTFRLSNGKVVECCYLLYSTTSYNGTSGPEKEFNDILKGINGGRLTIYDPQGKVVRNILEVAKKDGADVNLPYAIDLEILNKSNE</sequence>
<dbReference type="InterPro" id="IPR050297">
    <property type="entry name" value="LipidA_mod_glycosyltrf_83"/>
</dbReference>
<evidence type="ECO:0000259" key="9">
    <source>
        <dbReference type="Pfam" id="PF03717"/>
    </source>
</evidence>
<feature type="transmembrane region" description="Helical" evidence="8">
    <location>
        <begin position="324"/>
        <end position="343"/>
    </location>
</feature>
<feature type="domain" description="Penicillin-binding protein dimerisation" evidence="9">
    <location>
        <begin position="521"/>
        <end position="686"/>
    </location>
</feature>
<evidence type="ECO:0000256" key="7">
    <source>
        <dbReference type="ARBA" id="ARBA00023136"/>
    </source>
</evidence>
<evidence type="ECO:0000313" key="11">
    <source>
        <dbReference type="EMBL" id="OGD92246.1"/>
    </source>
</evidence>
<feature type="transmembrane region" description="Helical" evidence="8">
    <location>
        <begin position="156"/>
        <end position="175"/>
    </location>
</feature>
<dbReference type="GO" id="GO:0005886">
    <property type="term" value="C:plasma membrane"/>
    <property type="evidence" value="ECO:0007669"/>
    <property type="project" value="UniProtKB-SubCell"/>
</dbReference>
<dbReference type="GO" id="GO:0009103">
    <property type="term" value="P:lipopolysaccharide biosynthetic process"/>
    <property type="evidence" value="ECO:0007669"/>
    <property type="project" value="UniProtKB-ARBA"/>
</dbReference>
<evidence type="ECO:0008006" key="13">
    <source>
        <dbReference type="Google" id="ProtNLM"/>
    </source>
</evidence>
<dbReference type="InterPro" id="IPR007887">
    <property type="entry name" value="MecA_N"/>
</dbReference>
<dbReference type="Gene3D" id="3.90.1310.10">
    <property type="entry name" value="Penicillin-binding protein 2a (Domain 2)"/>
    <property type="match status" value="1"/>
</dbReference>
<feature type="transmembrane region" description="Helical" evidence="8">
    <location>
        <begin position="299"/>
        <end position="317"/>
    </location>
</feature>
<dbReference type="Pfam" id="PF05223">
    <property type="entry name" value="MecA_N"/>
    <property type="match status" value="1"/>
</dbReference>
<feature type="transmembrane region" description="Helical" evidence="8">
    <location>
        <begin position="372"/>
        <end position="394"/>
    </location>
</feature>
<dbReference type="InterPro" id="IPR036138">
    <property type="entry name" value="PBP_dimer_sf"/>
</dbReference>
<accession>A0A1F5GK20</accession>
<feature type="transmembrane region" description="Helical" evidence="8">
    <location>
        <begin position="102"/>
        <end position="123"/>
    </location>
</feature>
<dbReference type="Pfam" id="PF03717">
    <property type="entry name" value="PBP_dimer"/>
    <property type="match status" value="1"/>
</dbReference>
<evidence type="ECO:0000256" key="5">
    <source>
        <dbReference type="ARBA" id="ARBA00022692"/>
    </source>
</evidence>
<evidence type="ECO:0000313" key="12">
    <source>
        <dbReference type="Proteomes" id="UP000177124"/>
    </source>
</evidence>
<evidence type="ECO:0000256" key="8">
    <source>
        <dbReference type="SAM" id="Phobius"/>
    </source>
</evidence>
<feature type="transmembrane region" description="Helical" evidence="8">
    <location>
        <begin position="181"/>
        <end position="214"/>
    </location>
</feature>
<evidence type="ECO:0000259" key="10">
    <source>
        <dbReference type="Pfam" id="PF05223"/>
    </source>
</evidence>
<protein>
    <recommendedName>
        <fullName evidence="13">Glycosyltransferase RgtA/B/C/D-like domain-containing protein</fullName>
    </recommendedName>
</protein>
<dbReference type="AlphaFoldDB" id="A0A1F5GK20"/>
<evidence type="ECO:0000256" key="3">
    <source>
        <dbReference type="ARBA" id="ARBA00022676"/>
    </source>
</evidence>
<dbReference type="InterPro" id="IPR005311">
    <property type="entry name" value="PBP_dimer"/>
</dbReference>
<dbReference type="PANTHER" id="PTHR33908:SF11">
    <property type="entry name" value="MEMBRANE PROTEIN"/>
    <property type="match status" value="1"/>
</dbReference>
<keyword evidence="2" id="KW-1003">Cell membrane</keyword>
<dbReference type="Proteomes" id="UP000177124">
    <property type="component" value="Unassembled WGS sequence"/>
</dbReference>
<organism evidence="11 12">
    <name type="scientific">Candidatus Curtissbacteria bacterium RIFCSPHIGHO2_02_FULL_42_15</name>
    <dbReference type="NCBI Taxonomy" id="1797716"/>
    <lineage>
        <taxon>Bacteria</taxon>
        <taxon>Candidatus Curtissiibacteriota</taxon>
    </lineage>
</organism>
<comment type="caution">
    <text evidence="11">The sequence shown here is derived from an EMBL/GenBank/DDBJ whole genome shotgun (WGS) entry which is preliminary data.</text>
</comment>
<dbReference type="EMBL" id="MFBF01000001">
    <property type="protein sequence ID" value="OGD92246.1"/>
    <property type="molecule type" value="Genomic_DNA"/>
</dbReference>